<dbReference type="PANTHER" id="PTHR46797">
    <property type="entry name" value="HTH-TYPE TRANSCRIPTIONAL REGULATOR"/>
    <property type="match status" value="1"/>
</dbReference>
<dbReference type="EMBL" id="MVAG01000193">
    <property type="protein sequence ID" value="OVE53978.1"/>
    <property type="molecule type" value="Genomic_DNA"/>
</dbReference>
<dbReference type="CDD" id="cd22351">
    <property type="entry name" value="PvuII-like"/>
    <property type="match status" value="1"/>
</dbReference>
<dbReference type="GO" id="GO:0005829">
    <property type="term" value="C:cytosol"/>
    <property type="evidence" value="ECO:0007669"/>
    <property type="project" value="TreeGrafter"/>
</dbReference>
<dbReference type="GO" id="GO:0003700">
    <property type="term" value="F:DNA-binding transcription factor activity"/>
    <property type="evidence" value="ECO:0007669"/>
    <property type="project" value="TreeGrafter"/>
</dbReference>
<dbReference type="SMART" id="SM00530">
    <property type="entry name" value="HTH_XRE"/>
    <property type="match status" value="1"/>
</dbReference>
<reference evidence="6" key="1">
    <citation type="submission" date="2017-02" db="EMBL/GenBank/DDBJ databases">
        <authorList>
            <person name="Tetz G."/>
            <person name="Tetz V."/>
        </authorList>
    </citation>
    <scope>NUCLEOTIDE SEQUENCE [LARGE SCALE GENOMIC DNA]</scope>
    <source>
        <strain evidence="6">VT16-26</strain>
    </source>
</reference>
<keyword evidence="6" id="KW-1185">Reference proteome</keyword>
<dbReference type="Gene3D" id="1.10.260.40">
    <property type="entry name" value="lambda repressor-like DNA-binding domains"/>
    <property type="match status" value="1"/>
</dbReference>
<comment type="caution">
    <text evidence="5">The sequence shown here is derived from an EMBL/GenBank/DDBJ whole genome shotgun (WGS) entry which is preliminary data.</text>
</comment>
<dbReference type="PANTHER" id="PTHR46797:SF23">
    <property type="entry name" value="HTH-TYPE TRANSCRIPTIONAL REGULATOR SUTR"/>
    <property type="match status" value="1"/>
</dbReference>
<dbReference type="SUPFAM" id="SSF47413">
    <property type="entry name" value="lambda repressor-like DNA-binding domains"/>
    <property type="match status" value="1"/>
</dbReference>
<keyword evidence="3" id="KW-0804">Transcription</keyword>
<dbReference type="Proteomes" id="UP000196355">
    <property type="component" value="Unassembled WGS sequence"/>
</dbReference>
<protein>
    <submittedName>
        <fullName evidence="5">XRE family transcriptional regulator</fullName>
    </submittedName>
</protein>
<evidence type="ECO:0000256" key="1">
    <source>
        <dbReference type="ARBA" id="ARBA00023015"/>
    </source>
</evidence>
<dbReference type="GO" id="GO:0003677">
    <property type="term" value="F:DNA binding"/>
    <property type="evidence" value="ECO:0007669"/>
    <property type="project" value="UniProtKB-KW"/>
</dbReference>
<dbReference type="InterPro" id="IPR011335">
    <property type="entry name" value="Restrct_endonuc-II-like"/>
</dbReference>
<evidence type="ECO:0000256" key="2">
    <source>
        <dbReference type="ARBA" id="ARBA00023125"/>
    </source>
</evidence>
<keyword evidence="1" id="KW-0805">Transcription regulation</keyword>
<proteinExistence type="predicted"/>
<organism evidence="5 6">
    <name type="scientific">Chryseobacterium mucoviscidosis</name>
    <dbReference type="NCBI Taxonomy" id="1945581"/>
    <lineage>
        <taxon>Bacteria</taxon>
        <taxon>Pseudomonadati</taxon>
        <taxon>Bacteroidota</taxon>
        <taxon>Flavobacteriia</taxon>
        <taxon>Flavobacteriales</taxon>
        <taxon>Weeksellaceae</taxon>
        <taxon>Chryseobacterium group</taxon>
        <taxon>Chryseobacterium</taxon>
    </lineage>
</organism>
<evidence type="ECO:0000259" key="4">
    <source>
        <dbReference type="PROSITE" id="PS50943"/>
    </source>
</evidence>
<dbReference type="PROSITE" id="PS50943">
    <property type="entry name" value="HTH_CROC1"/>
    <property type="match status" value="1"/>
</dbReference>
<keyword evidence="2" id="KW-0238">DNA-binding</keyword>
<dbReference type="CDD" id="cd00093">
    <property type="entry name" value="HTH_XRE"/>
    <property type="match status" value="1"/>
</dbReference>
<dbReference type="InterPro" id="IPR015306">
    <property type="entry name" value="Restrct_endonuc_II_PvuII"/>
</dbReference>
<dbReference type="AlphaFoldDB" id="A0A202BR29"/>
<gene>
    <name evidence="5" type="ORF">B0E34_20335</name>
</gene>
<dbReference type="InterPro" id="IPR010982">
    <property type="entry name" value="Lambda_DNA-bd_dom_sf"/>
</dbReference>
<dbReference type="Gene3D" id="3.40.210.10">
    <property type="entry name" value="PVUII Endonuclease, subunit A"/>
    <property type="match status" value="1"/>
</dbReference>
<name>A0A202BR29_9FLAO</name>
<dbReference type="Pfam" id="PF09225">
    <property type="entry name" value="Endonuc-PvuII"/>
    <property type="match status" value="1"/>
</dbReference>
<accession>A0A202BR29</accession>
<dbReference type="RefSeq" id="WP_087712391.1">
    <property type="nucleotide sequence ID" value="NZ_MVAG01000193.1"/>
</dbReference>
<dbReference type="InterPro" id="IPR050807">
    <property type="entry name" value="TransReg_Diox_bact_type"/>
</dbReference>
<dbReference type="Pfam" id="PF01381">
    <property type="entry name" value="HTH_3"/>
    <property type="match status" value="1"/>
</dbReference>
<dbReference type="InterPro" id="IPR001387">
    <property type="entry name" value="Cro/C1-type_HTH"/>
</dbReference>
<sequence length="249" mass="28618">MSDANEDILPLLTTIAKNVLYYRKKKGFTQEDLANEADIDRTYIGYIENARHNVTLGMLQKIATALEIPIQFLLSTNELNTPIERLNHLIPFIREYQKLATETNNINDIFQDNGGKLLQVLLVTGLEDLPGREGNDAVDKYGNEYELKSLNVLLTKGFSTHHHMNPTIIAKYRLVDWIFAVYEGVELKEIYKLTPSDLEPYYSTWQQKWYDTGGKDINNPKIPLKYVRSIGKLLYKADETGVFKKAELE</sequence>
<evidence type="ECO:0000313" key="6">
    <source>
        <dbReference type="Proteomes" id="UP000196355"/>
    </source>
</evidence>
<feature type="domain" description="HTH cro/C1-type" evidence="4">
    <location>
        <begin position="19"/>
        <end position="73"/>
    </location>
</feature>
<evidence type="ECO:0000256" key="3">
    <source>
        <dbReference type="ARBA" id="ARBA00023163"/>
    </source>
</evidence>
<dbReference type="InterPro" id="IPR038402">
    <property type="entry name" value="PvuII_sf"/>
</dbReference>
<dbReference type="SUPFAM" id="SSF52980">
    <property type="entry name" value="Restriction endonuclease-like"/>
    <property type="match status" value="1"/>
</dbReference>
<evidence type="ECO:0000313" key="5">
    <source>
        <dbReference type="EMBL" id="OVE53978.1"/>
    </source>
</evidence>